<comment type="caution">
    <text evidence="5">The sequence shown here is derived from an EMBL/GenBank/DDBJ whole genome shotgun (WGS) entry which is preliminary data.</text>
</comment>
<sequence length="356" mass="40562">MMWRKVSLGEVCELRYGKSLVKETRVQDGAYPVYGSSGIVGHHDEFLVDGPCLVVGRKGSIGTVFFSERPCYPIDTAYFVHCKEEINLRFLYYQLSTLRLSELNKAAAVPGLNREDAYRKLITLPPLDVQHQIADTLDKADALRRKDQELLQKYNELAQSIFYEMFGDPIENTKKWEVKSLGELTRKITDGTHQTPTYVESGVPFLRVTDLTGSNTSKKFITREEHLTLTKRCKPERGDVLYSKNGTIGVAKVVDWDYEFSIFVSLCLLKVKTELLNPKFLEFFLNTPFALNQAKKHSKTGTVTNLHLNEIKNILVPVPERVIQEQFLHAVTSIEAQKSLVRHSEGLFDTVLNSHF</sequence>
<dbReference type="Pfam" id="PF01420">
    <property type="entry name" value="Methylase_S"/>
    <property type="match status" value="2"/>
</dbReference>
<dbReference type="Gene3D" id="3.90.220.20">
    <property type="entry name" value="DNA methylase specificity domains"/>
    <property type="match status" value="2"/>
</dbReference>
<dbReference type="RefSeq" id="WP_188562850.1">
    <property type="nucleotide sequence ID" value="NZ_BMGY01000031.1"/>
</dbReference>
<evidence type="ECO:0000313" key="5">
    <source>
        <dbReference type="EMBL" id="GGH88341.1"/>
    </source>
</evidence>
<dbReference type="Proteomes" id="UP000637774">
    <property type="component" value="Unassembled WGS sequence"/>
</dbReference>
<dbReference type="PANTHER" id="PTHR30408:SF12">
    <property type="entry name" value="TYPE I RESTRICTION ENZYME MJAVIII SPECIFICITY SUBUNIT"/>
    <property type="match status" value="1"/>
</dbReference>
<accession>A0ABQ2ABL6</accession>
<dbReference type="CDD" id="cd17267">
    <property type="entry name" value="RMtype1_S_EcoAO83I-TRD1-CR1_like"/>
    <property type="match status" value="1"/>
</dbReference>
<gene>
    <name evidence="5" type="ORF">GCM10011495_29380</name>
</gene>
<dbReference type="InterPro" id="IPR052021">
    <property type="entry name" value="Type-I_RS_S_subunit"/>
</dbReference>
<dbReference type="CDD" id="cd17246">
    <property type="entry name" value="RMtype1_S_SonII-TRD2-CR2_like"/>
    <property type="match status" value="1"/>
</dbReference>
<name>A0ABQ2ABL6_9BACT</name>
<feature type="domain" description="Type I restriction modification DNA specificity" evidence="4">
    <location>
        <begin position="3"/>
        <end position="142"/>
    </location>
</feature>
<dbReference type="InterPro" id="IPR000055">
    <property type="entry name" value="Restrct_endonuc_typeI_TRD"/>
</dbReference>
<dbReference type="InterPro" id="IPR044946">
    <property type="entry name" value="Restrct_endonuc_typeI_TRD_sf"/>
</dbReference>
<keyword evidence="2" id="KW-0680">Restriction system</keyword>
<dbReference type="PANTHER" id="PTHR30408">
    <property type="entry name" value="TYPE-1 RESTRICTION ENZYME ECOKI SPECIFICITY PROTEIN"/>
    <property type="match status" value="1"/>
</dbReference>
<protein>
    <recommendedName>
        <fullName evidence="4">Type I restriction modification DNA specificity domain-containing protein</fullName>
    </recommendedName>
</protein>
<evidence type="ECO:0000313" key="6">
    <source>
        <dbReference type="Proteomes" id="UP000637774"/>
    </source>
</evidence>
<evidence type="ECO:0000259" key="4">
    <source>
        <dbReference type="Pfam" id="PF01420"/>
    </source>
</evidence>
<keyword evidence="6" id="KW-1185">Reference proteome</keyword>
<proteinExistence type="inferred from homology"/>
<dbReference type="EMBL" id="BMGY01000031">
    <property type="protein sequence ID" value="GGH88341.1"/>
    <property type="molecule type" value="Genomic_DNA"/>
</dbReference>
<dbReference type="SUPFAM" id="SSF116734">
    <property type="entry name" value="DNA methylase specificity domain"/>
    <property type="match status" value="2"/>
</dbReference>
<evidence type="ECO:0000256" key="1">
    <source>
        <dbReference type="ARBA" id="ARBA00010923"/>
    </source>
</evidence>
<evidence type="ECO:0000256" key="3">
    <source>
        <dbReference type="ARBA" id="ARBA00023125"/>
    </source>
</evidence>
<reference evidence="6" key="1">
    <citation type="journal article" date="2019" name="Int. J. Syst. Evol. Microbiol.">
        <title>The Global Catalogue of Microorganisms (GCM) 10K type strain sequencing project: providing services to taxonomists for standard genome sequencing and annotation.</title>
        <authorList>
            <consortium name="The Broad Institute Genomics Platform"/>
            <consortium name="The Broad Institute Genome Sequencing Center for Infectious Disease"/>
            <person name="Wu L."/>
            <person name="Ma J."/>
        </authorList>
    </citation>
    <scope>NUCLEOTIDE SEQUENCE [LARGE SCALE GENOMIC DNA]</scope>
    <source>
        <strain evidence="6">CGMCC 1.14966</strain>
    </source>
</reference>
<keyword evidence="3" id="KW-0238">DNA-binding</keyword>
<organism evidence="5 6">
    <name type="scientific">Hymenobacter frigidus</name>
    <dbReference type="NCBI Taxonomy" id="1524095"/>
    <lineage>
        <taxon>Bacteria</taxon>
        <taxon>Pseudomonadati</taxon>
        <taxon>Bacteroidota</taxon>
        <taxon>Cytophagia</taxon>
        <taxon>Cytophagales</taxon>
        <taxon>Hymenobacteraceae</taxon>
        <taxon>Hymenobacter</taxon>
    </lineage>
</organism>
<comment type="similarity">
    <text evidence="1">Belongs to the type-I restriction system S methylase family.</text>
</comment>
<evidence type="ECO:0000256" key="2">
    <source>
        <dbReference type="ARBA" id="ARBA00022747"/>
    </source>
</evidence>
<feature type="domain" description="Type I restriction modification DNA specificity" evidence="4">
    <location>
        <begin position="174"/>
        <end position="336"/>
    </location>
</feature>